<comment type="subcellular location">
    <subcellularLocation>
        <location evidence="1 8">Endoplasmic reticulum membrane</location>
        <topology evidence="1 8">Multi-pass membrane protein</topology>
    </subcellularLocation>
</comment>
<comment type="catalytic activity">
    <reaction evidence="8">
        <text>hexadecanoyl-CoA + H2O = S-hexadecanoyl-4'-phosphopantetheine + adenosine 3',5'-bisphosphate + 2 H(+)</text>
        <dbReference type="Rhea" id="RHEA:50032"/>
        <dbReference type="ChEBI" id="CHEBI:15377"/>
        <dbReference type="ChEBI" id="CHEBI:15378"/>
        <dbReference type="ChEBI" id="CHEBI:57379"/>
        <dbReference type="ChEBI" id="CHEBI:58343"/>
        <dbReference type="ChEBI" id="CHEBI:132018"/>
    </reaction>
</comment>
<dbReference type="HOGENOM" id="CLU_048143_0_1_1"/>
<proteinExistence type="inferred from homology"/>
<reference evidence="12" key="1">
    <citation type="submission" date="2010-09" db="EMBL/GenBank/DDBJ databases">
        <title>The genome sequence of Geomyces destructans 20631-21.</title>
        <authorList>
            <consortium name="The Broad Institute Genome Sequencing Platform"/>
            <person name="Cuomo C.A."/>
            <person name="Blehert D.S."/>
            <person name="Lorch J.M."/>
            <person name="Young S.K."/>
            <person name="Zeng Q."/>
            <person name="Gargeya S."/>
            <person name="Fitzgerald M."/>
            <person name="Haas B."/>
            <person name="Abouelleil A."/>
            <person name="Alvarado L."/>
            <person name="Arachchi H.M."/>
            <person name="Berlin A."/>
            <person name="Brown A."/>
            <person name="Chapman S.B."/>
            <person name="Chen Z."/>
            <person name="Dunbar C."/>
            <person name="Freedman E."/>
            <person name="Gearin G."/>
            <person name="Gellesch M."/>
            <person name="Goldberg J."/>
            <person name="Griggs A."/>
            <person name="Gujja S."/>
            <person name="Heiman D."/>
            <person name="Howarth C."/>
            <person name="Larson L."/>
            <person name="Lui A."/>
            <person name="MacDonald P.J.P."/>
            <person name="Montmayeur A."/>
            <person name="Murphy C."/>
            <person name="Neiman D."/>
            <person name="Pearson M."/>
            <person name="Priest M."/>
            <person name="Roberts A."/>
            <person name="Saif S."/>
            <person name="Shea T."/>
            <person name="Shenoy N."/>
            <person name="Sisk P."/>
            <person name="Stolte C."/>
            <person name="Sykes S."/>
            <person name="Wortman J."/>
            <person name="Nusbaum C."/>
            <person name="Birren B."/>
        </authorList>
    </citation>
    <scope>NUCLEOTIDE SEQUENCE [LARGE SCALE GENOMIC DNA]</scope>
    <source>
        <strain evidence="12">ATCC MYA-4855 / 20631-21</strain>
    </source>
</reference>
<keyword evidence="2 8" id="KW-0812">Transmembrane</keyword>
<dbReference type="HAMAP" id="MF_03231">
    <property type="entry name" value="SCS3"/>
    <property type="match status" value="1"/>
</dbReference>
<evidence type="ECO:0000313" key="11">
    <source>
        <dbReference type="EMBL" id="ELR05970.1"/>
    </source>
</evidence>
<dbReference type="GO" id="GO:0008654">
    <property type="term" value="P:phospholipid biosynthetic process"/>
    <property type="evidence" value="ECO:0007669"/>
    <property type="project" value="UniProtKB-KW"/>
</dbReference>
<evidence type="ECO:0000313" key="12">
    <source>
        <dbReference type="Proteomes" id="UP000011064"/>
    </source>
</evidence>
<dbReference type="Proteomes" id="UP000011064">
    <property type="component" value="Unassembled WGS sequence"/>
</dbReference>
<evidence type="ECO:0000256" key="5">
    <source>
        <dbReference type="ARBA" id="ARBA00022989"/>
    </source>
</evidence>
<dbReference type="VEuPathDB" id="FungiDB:GMDG_01932"/>
<keyword evidence="12" id="KW-1185">Reference proteome</keyword>
<feature type="compositionally biased region" description="Low complexity" evidence="9">
    <location>
        <begin position="16"/>
        <end position="52"/>
    </location>
</feature>
<keyword evidence="4 8" id="KW-0256">Endoplasmic reticulum</keyword>
<dbReference type="OrthoDB" id="5579088at2759"/>
<dbReference type="FunCoup" id="L8FY78">
    <property type="interactions" value="69"/>
</dbReference>
<evidence type="ECO:0000256" key="1">
    <source>
        <dbReference type="ARBA" id="ARBA00004477"/>
    </source>
</evidence>
<evidence type="ECO:0000256" key="10">
    <source>
        <dbReference type="SAM" id="Phobius"/>
    </source>
</evidence>
<feature type="transmembrane region" description="Helical" evidence="10">
    <location>
        <begin position="132"/>
        <end position="153"/>
    </location>
</feature>
<dbReference type="Pfam" id="PF10261">
    <property type="entry name" value="FIT"/>
    <property type="match status" value="1"/>
</dbReference>
<evidence type="ECO:0000256" key="6">
    <source>
        <dbReference type="ARBA" id="ARBA00023098"/>
    </source>
</evidence>
<dbReference type="STRING" id="658429.L8FY78"/>
<feature type="transmembrane region" description="Helical" evidence="10">
    <location>
        <begin position="165"/>
        <end position="188"/>
    </location>
</feature>
<evidence type="ECO:0000256" key="8">
    <source>
        <dbReference type="HAMAP-Rule" id="MF_03231"/>
    </source>
</evidence>
<comment type="similarity">
    <text evidence="8">Belongs to the FIT family. Fungal FIT2B/SCS3 subfamily.</text>
</comment>
<dbReference type="EMBL" id="GL573193">
    <property type="protein sequence ID" value="ELR05970.1"/>
    <property type="molecule type" value="Genomic_DNA"/>
</dbReference>
<evidence type="ECO:0000256" key="4">
    <source>
        <dbReference type="ARBA" id="ARBA00022824"/>
    </source>
</evidence>
<keyword evidence="7 8" id="KW-0472">Membrane</keyword>
<feature type="transmembrane region" description="Helical" evidence="10">
    <location>
        <begin position="307"/>
        <end position="327"/>
    </location>
</feature>
<dbReference type="PANTHER" id="PTHR23129:SF0">
    <property type="entry name" value="ACYL-COENZYME A DIPHOSPHATASE FITM2"/>
    <property type="match status" value="1"/>
</dbReference>
<organism evidence="11 12">
    <name type="scientific">Pseudogymnoascus destructans (strain ATCC MYA-4855 / 20631-21)</name>
    <name type="common">Bat white-nose syndrome fungus</name>
    <name type="synonym">Geomyces destructans</name>
    <dbReference type="NCBI Taxonomy" id="658429"/>
    <lineage>
        <taxon>Eukaryota</taxon>
        <taxon>Fungi</taxon>
        <taxon>Dikarya</taxon>
        <taxon>Ascomycota</taxon>
        <taxon>Pezizomycotina</taxon>
        <taxon>Leotiomycetes</taxon>
        <taxon>Thelebolales</taxon>
        <taxon>Thelebolaceae</taxon>
        <taxon>Pseudogymnoascus</taxon>
    </lineage>
</organism>
<feature type="transmembrane region" description="Helical" evidence="10">
    <location>
        <begin position="237"/>
        <end position="260"/>
    </location>
</feature>
<keyword evidence="8" id="KW-0594">Phospholipid biosynthesis</keyword>
<evidence type="ECO:0000256" key="3">
    <source>
        <dbReference type="ARBA" id="ARBA00022801"/>
    </source>
</evidence>
<dbReference type="GO" id="GO:0010945">
    <property type="term" value="F:coenzyme A diphosphatase activity"/>
    <property type="evidence" value="ECO:0007669"/>
    <property type="project" value="InterPro"/>
</dbReference>
<keyword evidence="3 8" id="KW-0378">Hydrolase</keyword>
<dbReference type="InParanoid" id="L8FY78"/>
<feature type="active site" evidence="8">
    <location>
        <position position="240"/>
    </location>
</feature>
<gene>
    <name evidence="8" type="primary">SCS3</name>
    <name evidence="8" type="synonym">FIT2B</name>
    <name evidence="11" type="ORF">GMDG_01932</name>
</gene>
<feature type="region of interest" description="Disordered" evidence="9">
    <location>
        <begin position="1"/>
        <end position="54"/>
    </location>
</feature>
<keyword evidence="8" id="KW-1208">Phospholipid metabolism</keyword>
<name>L8FY78_PSED2</name>
<feature type="transmembrane region" description="Helical" evidence="10">
    <location>
        <begin position="333"/>
        <end position="353"/>
    </location>
</feature>
<feature type="transmembrane region" description="Helical" evidence="10">
    <location>
        <begin position="73"/>
        <end position="91"/>
    </location>
</feature>
<dbReference type="PANTHER" id="PTHR23129">
    <property type="entry name" value="ACYL-COENZYME A DIPHOSPHATASE FITM2"/>
    <property type="match status" value="1"/>
</dbReference>
<comment type="catalytic activity">
    <reaction evidence="8">
        <text>an acyl-CoA + H2O = an acyl-4'-phosphopantetheine + adenosine 3',5'-bisphosphate + 2 H(+)</text>
        <dbReference type="Rhea" id="RHEA:50044"/>
        <dbReference type="ChEBI" id="CHEBI:15377"/>
        <dbReference type="ChEBI" id="CHEBI:15378"/>
        <dbReference type="ChEBI" id="CHEBI:58342"/>
        <dbReference type="ChEBI" id="CHEBI:58343"/>
        <dbReference type="ChEBI" id="CHEBI:132023"/>
    </reaction>
</comment>
<keyword evidence="5 8" id="KW-1133">Transmembrane helix</keyword>
<dbReference type="EC" id="3.6.1.-" evidence="8"/>
<comment type="function">
    <text evidence="8">Fatty acyl-coenzyme A (CoA) diphosphatase that hydrolyzes fatty acyl-CoA to yield acyl-4'-phosphopantetheine and adenosine 3',5'-bisphosphate. Preferentially hydrolyzes unsaturated long-chain acyl-CoA substrates in the endoplasmic reticulum (ER) lumen. This catalytic activity is required for maintaining ER structure and for lipid droplets (LDs) biogenesis, which are lipid storage organelles involved in maintaining lipid and energy homeostasis. May directly bind to diacylglycerol (DAGs) and triacylglycerol, which is also important for LD biogenesis. May support directional budding of nacent LDs from the ER into the cytosol by reducing DAG levels at sites of LD formation. May play a role in the regulation of cell morphology and cytoskeletal organization. Involved in phospholipid biosynthesis.</text>
</comment>
<comment type="catalytic activity">
    <reaction evidence="8">
        <text>(5Z,8Z,11Z,14Z)-eicosatetraenoyl-CoA + H2O = S-(5Z,8Z,11Z,14Z-eicosatetraenoyl)-4'-phosphopantetheine + adenosine 3',5'-bisphosphate + 2 H(+)</text>
        <dbReference type="Rhea" id="RHEA:65568"/>
        <dbReference type="ChEBI" id="CHEBI:15377"/>
        <dbReference type="ChEBI" id="CHEBI:15378"/>
        <dbReference type="ChEBI" id="CHEBI:57368"/>
        <dbReference type="ChEBI" id="CHEBI:58343"/>
        <dbReference type="ChEBI" id="CHEBI:156554"/>
    </reaction>
</comment>
<sequence length="365" mass="40060">MADVTPRRSTRLQGKSTLSRSTSSTSGNSTAASTPVGSSSSDTPMPSTSTATESYPMATSKVSPYLPTYAESILLLVYPTTLLLGSIFGLIDPATRASPYMETHQSHDQDQAPSYFAKKSNLVNILFVKRGWFWVTMSFFLFLFTNAAIGARGSDALLRKRIQGALRWGLVTLWWVFVTQWFFGPAIIDRGFLLTGGMCELKDMIDRVETEVNIVERFVTPMACKANGGKWSGGHDISGHVFLLVLGSMFLFQEVLHVALRAAKGREERVVLLHNGEIKGADSESGAERADTQNVITASPWDFGVKIALGVGALSIWMLLMTAAYFHTWFEKLTGLVVAFSGVFVVYFLPRFVPSWRAIIGMPGV</sequence>
<keyword evidence="8" id="KW-0444">Lipid biosynthesis</keyword>
<evidence type="ECO:0000256" key="7">
    <source>
        <dbReference type="ARBA" id="ARBA00023136"/>
    </source>
</evidence>
<keyword evidence="6" id="KW-0443">Lipid metabolism</keyword>
<accession>L8FY78</accession>
<dbReference type="GO" id="GO:0140042">
    <property type="term" value="P:lipid droplet formation"/>
    <property type="evidence" value="ECO:0007669"/>
    <property type="project" value="UniProtKB-UniRule"/>
</dbReference>
<dbReference type="GO" id="GO:0005789">
    <property type="term" value="C:endoplasmic reticulum membrane"/>
    <property type="evidence" value="ECO:0007669"/>
    <property type="project" value="UniProtKB-SubCell"/>
</dbReference>
<comment type="catalytic activity">
    <reaction evidence="8">
        <text>(9Z)-octadecenoyl-CoA + H2O = S-(9Z-octadecenoyl)-4'-phosphopantetheine + adenosine 3',5'-bisphosphate + 2 H(+)</text>
        <dbReference type="Rhea" id="RHEA:65564"/>
        <dbReference type="ChEBI" id="CHEBI:15377"/>
        <dbReference type="ChEBI" id="CHEBI:15378"/>
        <dbReference type="ChEBI" id="CHEBI:57387"/>
        <dbReference type="ChEBI" id="CHEBI:58343"/>
        <dbReference type="ChEBI" id="CHEBI:156553"/>
    </reaction>
</comment>
<protein>
    <recommendedName>
        <fullName evidence="8">Acyl-coenzyme A diphosphatase SCS3</fullName>
        <ecNumber evidence="8">3.6.1.-</ecNumber>
    </recommendedName>
    <alternativeName>
        <fullName evidence="8">FIT family protein SCS3</fullName>
    </alternativeName>
</protein>
<evidence type="ECO:0000256" key="9">
    <source>
        <dbReference type="SAM" id="MobiDB-lite"/>
    </source>
</evidence>
<evidence type="ECO:0000256" key="2">
    <source>
        <dbReference type="ARBA" id="ARBA00022692"/>
    </source>
</evidence>
<dbReference type="AlphaFoldDB" id="L8FY78"/>
<feature type="active site" evidence="8">
    <location>
        <position position="327"/>
    </location>
</feature>
<dbReference type="InterPro" id="IPR019388">
    <property type="entry name" value="FIT"/>
</dbReference>
<dbReference type="InterPro" id="IPR046400">
    <property type="entry name" value="SCS3"/>
</dbReference>